<dbReference type="GO" id="GO:0016829">
    <property type="term" value="F:lyase activity"/>
    <property type="evidence" value="ECO:0007669"/>
    <property type="project" value="UniProtKB-KW"/>
</dbReference>
<dbReference type="Proteomes" id="UP000070063">
    <property type="component" value="Unassembled WGS sequence"/>
</dbReference>
<dbReference type="EC" id="4.2.-.-" evidence="4"/>
<dbReference type="Proteomes" id="UP000325462">
    <property type="component" value="Chromosome"/>
</dbReference>
<dbReference type="EMBL" id="CP041722">
    <property type="protein sequence ID" value="QEX39553.1"/>
    <property type="molecule type" value="Genomic_DNA"/>
</dbReference>
<dbReference type="Proteomes" id="UP000293637">
    <property type="component" value="Unassembled WGS sequence"/>
</dbReference>
<dbReference type="EMBL" id="LRQI01000089">
    <property type="protein sequence ID" value="KXA36687.1"/>
    <property type="molecule type" value="Genomic_DNA"/>
</dbReference>
<evidence type="ECO:0000313" key="6">
    <source>
        <dbReference type="EMBL" id="KXA36687.1"/>
    </source>
</evidence>
<dbReference type="PANTHER" id="PTHR30411:SF0">
    <property type="entry name" value="CYS-TRNA(PRO)_CYS-TRNA(CYS) DEACYLASE YBAK"/>
    <property type="match status" value="1"/>
</dbReference>
<evidence type="ECO:0000313" key="7">
    <source>
        <dbReference type="EMBL" id="QEX39553.1"/>
    </source>
</evidence>
<dbReference type="PIRSF" id="PIRSF006181">
    <property type="entry name" value="EbsC_YbaK"/>
    <property type="match status" value="1"/>
</dbReference>
<dbReference type="GO" id="GO:0006412">
    <property type="term" value="P:translation"/>
    <property type="evidence" value="ECO:0007669"/>
    <property type="project" value="UniProtKB-KW"/>
</dbReference>
<feature type="domain" description="YbaK/aminoacyl-tRNA synthetase-associated" evidence="5">
    <location>
        <begin position="39"/>
        <end position="150"/>
    </location>
</feature>
<organism evidence="8 10">
    <name type="scientific">Staphylococcus lugdunensis</name>
    <dbReference type="NCBI Taxonomy" id="28035"/>
    <lineage>
        <taxon>Bacteria</taxon>
        <taxon>Bacillati</taxon>
        <taxon>Bacillota</taxon>
        <taxon>Bacilli</taxon>
        <taxon>Bacillales</taxon>
        <taxon>Staphylococcaceae</taxon>
        <taxon>Staphylococcus</taxon>
    </lineage>
</organism>
<keyword evidence="2 4" id="KW-0648">Protein biosynthesis</keyword>
<evidence type="ECO:0000313" key="10">
    <source>
        <dbReference type="Proteomes" id="UP000293637"/>
    </source>
</evidence>
<reference evidence="7 11" key="3">
    <citation type="submission" date="2019-07" db="EMBL/GenBank/DDBJ databases">
        <title>Comparative genome analysis of staphylococcus lugdunensis shows clonal complex-dependent diversity of the putative virulence factor, ess/type vii locus.</title>
        <authorList>
            <person name="Lebeurre J."/>
            <person name="Dahyot S."/>
            <person name="Diene S."/>
            <person name="Paulay A."/>
            <person name="Aubourg M."/>
            <person name="Argemi X."/>
            <person name="Giard J.-C."/>
            <person name="Tournier I."/>
            <person name="Francois P."/>
            <person name="Pestel-Caron M."/>
        </authorList>
    </citation>
    <scope>NUCLEOTIDE SEQUENCE [LARGE SCALE GENOMIC DNA]</scope>
    <source>
        <strain evidence="7 11">SL13</strain>
    </source>
</reference>
<dbReference type="GeneID" id="58090396"/>
<dbReference type="PANTHER" id="PTHR30411">
    <property type="entry name" value="CYTOPLASMIC PROTEIN"/>
    <property type="match status" value="1"/>
</dbReference>
<keyword evidence="11" id="KW-1185">Reference proteome</keyword>
<proteinExistence type="inferred from homology"/>
<dbReference type="AlphaFoldDB" id="A0A133Q1E8"/>
<dbReference type="EMBL" id="SCHB01000005">
    <property type="protein sequence ID" value="TBW71967.1"/>
    <property type="molecule type" value="Genomic_DNA"/>
</dbReference>
<dbReference type="SUPFAM" id="SSF55826">
    <property type="entry name" value="YbaK/ProRS associated domain"/>
    <property type="match status" value="1"/>
</dbReference>
<evidence type="ECO:0000256" key="1">
    <source>
        <dbReference type="ARBA" id="ARBA00009798"/>
    </source>
</evidence>
<comment type="similarity">
    <text evidence="1 4">Belongs to the prolyl-tRNA editing family. YbaK/EbsC subfamily.</text>
</comment>
<reference evidence="8 10" key="2">
    <citation type="journal article" date="2019" name="Sci. Transl. Med.">
        <title>Quorum sensing between bacterial species on the skin protects against epidermal injury in atopic dermatitis.</title>
        <authorList>
            <person name="Williams M.R."/>
        </authorList>
    </citation>
    <scope>NUCLEOTIDE SEQUENCE [LARGE SCALE GENOMIC DNA]</scope>
    <source>
        <strain evidence="8 10">E7</strain>
    </source>
</reference>
<dbReference type="NCBIfam" id="TIGR00011">
    <property type="entry name" value="YbaK_EbsC"/>
    <property type="match status" value="1"/>
</dbReference>
<gene>
    <name evidence="8" type="primary">ybaK</name>
    <name evidence="8" type="ORF">EQ812_09165</name>
    <name evidence="7" type="ORF">FO454_11810</name>
    <name evidence="6" type="ORF">HMPREF3225_02139</name>
</gene>
<dbReference type="Pfam" id="PF04073">
    <property type="entry name" value="tRNA_edit"/>
    <property type="match status" value="1"/>
</dbReference>
<evidence type="ECO:0000256" key="2">
    <source>
        <dbReference type="ARBA" id="ARBA00022917"/>
    </source>
</evidence>
<sequence>MKKKKATKTNAMRMLDQAGVDYKVNTYEIGEEHVDGVHIAQLVHAPVEQVYKTLVLENANHDHFVFVIPVDTTLDLKQAAHVVQEKKLNLMPLEQLKKVTGYIRGGCSPIGMKHLFPTTIDESALQQESIYVSGGHRGAQIIVGVKDLINLTKAKTANIIQHG</sequence>
<dbReference type="Gene3D" id="3.90.960.10">
    <property type="entry name" value="YbaK/aminoacyl-tRNA synthetase-associated domain"/>
    <property type="match status" value="1"/>
</dbReference>
<evidence type="ECO:0000313" key="9">
    <source>
        <dbReference type="Proteomes" id="UP000070063"/>
    </source>
</evidence>
<dbReference type="InterPro" id="IPR007214">
    <property type="entry name" value="YbaK/aa-tRNA-synth-assoc-dom"/>
</dbReference>
<name>A0A133Q1E8_STALU</name>
<keyword evidence="3 4" id="KW-0456">Lyase</keyword>
<reference evidence="6 9" key="1">
    <citation type="submission" date="2016-01" db="EMBL/GenBank/DDBJ databases">
        <authorList>
            <person name="Mitreva M."/>
            <person name="Pepin K.H."/>
            <person name="Mihindukulasuriya K.A."/>
            <person name="Fulton R."/>
            <person name="Fronick C."/>
            <person name="O'Laughlin M."/>
            <person name="Miner T."/>
            <person name="Herter B."/>
            <person name="Rosa B.A."/>
            <person name="Cordes M."/>
            <person name="Tomlinson C."/>
            <person name="Wollam A."/>
            <person name="Palsikar V.B."/>
            <person name="Mardis E.R."/>
            <person name="Wilson R.K."/>
        </authorList>
    </citation>
    <scope>NUCLEOTIDE SEQUENCE [LARGE SCALE GENOMIC DNA]</scope>
    <source>
        <strain evidence="6 9">MJR7738</strain>
    </source>
</reference>
<accession>A0A133Q1E8</accession>
<dbReference type="STRING" id="28035.B6N84_10550"/>
<dbReference type="InterPro" id="IPR036754">
    <property type="entry name" value="YbaK/aa-tRNA-synt-asso_dom_sf"/>
</dbReference>
<protein>
    <recommendedName>
        <fullName evidence="4">Cys-tRNA(Pro)/Cys-tRNA(Cys) deacylase</fullName>
        <ecNumber evidence="4">4.2.-.-</ecNumber>
    </recommendedName>
</protein>
<dbReference type="InterPro" id="IPR004369">
    <property type="entry name" value="Prolyl-tRNA_editing_YbaK/EbsC"/>
</dbReference>
<dbReference type="CDD" id="cd00002">
    <property type="entry name" value="YbaK_deacylase"/>
    <property type="match status" value="1"/>
</dbReference>
<evidence type="ECO:0000256" key="4">
    <source>
        <dbReference type="PIRNR" id="PIRNR006181"/>
    </source>
</evidence>
<dbReference type="GO" id="GO:0002161">
    <property type="term" value="F:aminoacyl-tRNA deacylase activity"/>
    <property type="evidence" value="ECO:0007669"/>
    <property type="project" value="InterPro"/>
</dbReference>
<dbReference type="RefSeq" id="WP_002459774.1">
    <property type="nucleotide sequence ID" value="NZ_AP021848.1"/>
</dbReference>
<dbReference type="OMA" id="SGYMVGG"/>
<evidence type="ECO:0000256" key="3">
    <source>
        <dbReference type="ARBA" id="ARBA00023239"/>
    </source>
</evidence>
<evidence type="ECO:0000259" key="5">
    <source>
        <dbReference type="Pfam" id="PF04073"/>
    </source>
</evidence>
<evidence type="ECO:0000313" key="11">
    <source>
        <dbReference type="Proteomes" id="UP000325462"/>
    </source>
</evidence>
<evidence type="ECO:0000313" key="8">
    <source>
        <dbReference type="EMBL" id="TBW71967.1"/>
    </source>
</evidence>
<dbReference type="eggNOG" id="COG2606">
    <property type="taxonomic scope" value="Bacteria"/>
</dbReference>